<dbReference type="EMBL" id="AP027735">
    <property type="protein sequence ID" value="BDZ60004.1"/>
    <property type="molecule type" value="Genomic_DNA"/>
</dbReference>
<evidence type="ECO:0008006" key="3">
    <source>
        <dbReference type="Google" id="ProtNLM"/>
    </source>
</evidence>
<reference evidence="2" key="1">
    <citation type="journal article" date="2014" name="Int. J. Syst. Evol. Microbiol.">
        <title>Complete genome of a new Firmicutes species belonging to the dominant human colonic microbiota ('Ruminococcus bicirculans') reveals two chromosomes and a selective capacity to utilize plant glucans.</title>
        <authorList>
            <consortium name="NISC Comparative Sequencing Program"/>
            <person name="Wegmann U."/>
            <person name="Louis P."/>
            <person name="Goesmann A."/>
            <person name="Henrissat B."/>
            <person name="Duncan S.H."/>
            <person name="Flint H.J."/>
        </authorList>
    </citation>
    <scope>NUCLEOTIDE SEQUENCE</scope>
    <source>
        <strain evidence="2">NBRC 110608</strain>
    </source>
</reference>
<feature type="transmembrane region" description="Helical" evidence="1">
    <location>
        <begin position="313"/>
        <end position="333"/>
    </location>
</feature>
<organism evidence="2">
    <name type="scientific">Barrientosiimonas endolithica</name>
    <dbReference type="NCBI Taxonomy" id="1535208"/>
    <lineage>
        <taxon>Bacteria</taxon>
        <taxon>Bacillati</taxon>
        <taxon>Actinomycetota</taxon>
        <taxon>Actinomycetes</taxon>
        <taxon>Micrococcales</taxon>
        <taxon>Dermacoccaceae</taxon>
        <taxon>Barrientosiimonas</taxon>
    </lineage>
</organism>
<feature type="transmembrane region" description="Helical" evidence="1">
    <location>
        <begin position="113"/>
        <end position="133"/>
    </location>
</feature>
<keyword evidence="1" id="KW-0812">Transmembrane</keyword>
<dbReference type="InterPro" id="IPR008910">
    <property type="entry name" value="MSC_TM_helix"/>
</dbReference>
<evidence type="ECO:0000256" key="1">
    <source>
        <dbReference type="SAM" id="Phobius"/>
    </source>
</evidence>
<sequence length="447" mass="46688">MSIPTVAPARFQTAFWDEFNWADIAQKAILAVLILVVTWILAKLVTRGFAALVGRVPALQRSSADGSSIGQSLGQIVSLLIWMFGLIAVLQLFQLDQALAPVQNLLNGVTSFLPKLIGAGVVFVIGALLAKVVRELIETALSALPIDRWLGRARGAQNQVTAEATGHREQQQAYNNPAEGGQIGQQYAQQTGQAPAQQGGPGAGGAGSVGQRIAKTLATIAYALIMIVVSIAALQILGIQSISRPAERMLTTIFDAIPVILAALLLLALGGLIAKFAADILGQILEGVGTDRVLRDADLLPEGKSATPIITKIVQVAIVLFFAVMAAQTLNFPQITRFLSEVLELGGRVVFGAAIIAAGVFIANLLAKLIGGDGATPLVIRVATIVLFSAMGLKYMGIADSIIELAFGALVVGGAAAAALAFGLGGRDAAARQLEELRQRKGENQNN</sequence>
<keyword evidence="1" id="KW-1133">Transmembrane helix</keyword>
<name>A0ABM8HG61_9MICO</name>
<protein>
    <recommendedName>
        <fullName evidence="3">Transporter (Transmembrane protein)</fullName>
    </recommendedName>
</protein>
<proteinExistence type="predicted"/>
<feature type="transmembrane region" description="Helical" evidence="1">
    <location>
        <begin position="220"/>
        <end position="243"/>
    </location>
</feature>
<dbReference type="PANTHER" id="PTHR30221:SF1">
    <property type="entry name" value="SMALL-CONDUCTANCE MECHANOSENSITIVE CHANNEL"/>
    <property type="match status" value="1"/>
</dbReference>
<dbReference type="Gene3D" id="1.10.287.1260">
    <property type="match status" value="1"/>
</dbReference>
<feature type="transmembrane region" description="Helical" evidence="1">
    <location>
        <begin position="402"/>
        <end position="424"/>
    </location>
</feature>
<dbReference type="InterPro" id="IPR045275">
    <property type="entry name" value="MscS_archaea/bacteria_type"/>
</dbReference>
<dbReference type="NCBIfam" id="NF033912">
    <property type="entry name" value="msc"/>
    <property type="match status" value="1"/>
</dbReference>
<evidence type="ECO:0000313" key="2">
    <source>
        <dbReference type="EMBL" id="BDZ60004.1"/>
    </source>
</evidence>
<dbReference type="RefSeq" id="WP_289231808.1">
    <property type="nucleotide sequence ID" value="NZ_AP027735.1"/>
</dbReference>
<keyword evidence="1" id="KW-0472">Membrane</keyword>
<accession>A0ABM8HG61</accession>
<feature type="transmembrane region" description="Helical" evidence="1">
    <location>
        <begin position="28"/>
        <end position="53"/>
    </location>
</feature>
<feature type="transmembrane region" description="Helical" evidence="1">
    <location>
        <begin position="378"/>
        <end position="396"/>
    </location>
</feature>
<gene>
    <name evidence="2" type="ORF">GCM10025872_36610</name>
</gene>
<reference evidence="2" key="2">
    <citation type="submission" date="2023-02" db="EMBL/GenBank/DDBJ databases">
        <authorList>
            <person name="Sun Q."/>
            <person name="Mori K."/>
        </authorList>
    </citation>
    <scope>NUCLEOTIDE SEQUENCE</scope>
    <source>
        <strain evidence="2">NBRC 110608</strain>
    </source>
</reference>
<feature type="transmembrane region" description="Helical" evidence="1">
    <location>
        <begin position="73"/>
        <end position="93"/>
    </location>
</feature>
<dbReference type="PANTHER" id="PTHR30221">
    <property type="entry name" value="SMALL-CONDUCTANCE MECHANOSENSITIVE CHANNEL"/>
    <property type="match status" value="1"/>
</dbReference>
<feature type="transmembrane region" description="Helical" evidence="1">
    <location>
        <begin position="345"/>
        <end position="366"/>
    </location>
</feature>
<dbReference type="Pfam" id="PF05552">
    <property type="entry name" value="MS_channel_1st_1"/>
    <property type="match status" value="2"/>
</dbReference>
<feature type="transmembrane region" description="Helical" evidence="1">
    <location>
        <begin position="249"/>
        <end position="274"/>
    </location>
</feature>